<evidence type="ECO:0000256" key="4">
    <source>
        <dbReference type="ARBA" id="ARBA00022801"/>
    </source>
</evidence>
<dbReference type="InterPro" id="IPR036938">
    <property type="entry name" value="PAP2/HPO_sf"/>
</dbReference>
<comment type="subcellular location">
    <subcellularLocation>
        <location evidence="1">Cell membrane</location>
        <topology evidence="1">Multi-pass membrane protein</topology>
    </subcellularLocation>
</comment>
<feature type="transmembrane region" description="Helical" evidence="7">
    <location>
        <begin position="164"/>
        <end position="185"/>
    </location>
</feature>
<evidence type="ECO:0000256" key="1">
    <source>
        <dbReference type="ARBA" id="ARBA00004651"/>
    </source>
</evidence>
<accession>A0A918FF00</accession>
<evidence type="ECO:0000256" key="7">
    <source>
        <dbReference type="SAM" id="Phobius"/>
    </source>
</evidence>
<keyword evidence="3 7" id="KW-0812">Transmembrane</keyword>
<reference evidence="9" key="2">
    <citation type="submission" date="2020-09" db="EMBL/GenBank/DDBJ databases">
        <authorList>
            <person name="Sun Q."/>
            <person name="Ohkuma M."/>
        </authorList>
    </citation>
    <scope>NUCLEOTIDE SEQUENCE</scope>
    <source>
        <strain evidence="9">JCM 31311</strain>
    </source>
</reference>
<organism evidence="9 10">
    <name type="scientific">Deinococcus ruber</name>
    <dbReference type="NCBI Taxonomy" id="1848197"/>
    <lineage>
        <taxon>Bacteria</taxon>
        <taxon>Thermotogati</taxon>
        <taxon>Deinococcota</taxon>
        <taxon>Deinococci</taxon>
        <taxon>Deinococcales</taxon>
        <taxon>Deinococcaceae</taxon>
        <taxon>Deinococcus</taxon>
    </lineage>
</organism>
<feature type="transmembrane region" description="Helical" evidence="7">
    <location>
        <begin position="191"/>
        <end position="209"/>
    </location>
</feature>
<dbReference type="InterPro" id="IPR000326">
    <property type="entry name" value="PAP2/HPO"/>
</dbReference>
<name>A0A918FF00_9DEIO</name>
<feature type="domain" description="Phosphatidic acid phosphatase type 2/haloperoxidase" evidence="8">
    <location>
        <begin position="97"/>
        <end position="206"/>
    </location>
</feature>
<dbReference type="EMBL" id="BMQL01000058">
    <property type="protein sequence ID" value="GGR33145.1"/>
    <property type="molecule type" value="Genomic_DNA"/>
</dbReference>
<reference evidence="9" key="1">
    <citation type="journal article" date="2014" name="Int. J. Syst. Evol. Microbiol.">
        <title>Complete genome sequence of Corynebacterium casei LMG S-19264T (=DSM 44701T), isolated from a smear-ripened cheese.</title>
        <authorList>
            <consortium name="US DOE Joint Genome Institute (JGI-PGF)"/>
            <person name="Walter F."/>
            <person name="Albersmeier A."/>
            <person name="Kalinowski J."/>
            <person name="Ruckert C."/>
        </authorList>
    </citation>
    <scope>NUCLEOTIDE SEQUENCE</scope>
    <source>
        <strain evidence="9">JCM 31311</strain>
    </source>
</reference>
<evidence type="ECO:0000259" key="8">
    <source>
        <dbReference type="SMART" id="SM00014"/>
    </source>
</evidence>
<protein>
    <submittedName>
        <fullName evidence="9">Phosphatidylglycerophosphatase</fullName>
    </submittedName>
</protein>
<proteinExistence type="predicted"/>
<evidence type="ECO:0000256" key="3">
    <source>
        <dbReference type="ARBA" id="ARBA00022692"/>
    </source>
</evidence>
<evidence type="ECO:0000313" key="10">
    <source>
        <dbReference type="Proteomes" id="UP000603865"/>
    </source>
</evidence>
<feature type="transmembrane region" description="Helical" evidence="7">
    <location>
        <begin position="65"/>
        <end position="91"/>
    </location>
</feature>
<gene>
    <name evidence="9" type="ORF">GCM10008957_49340</name>
</gene>
<sequence length="221" mass="24141">MARLLTPSLTRFRPAALLRLLLGILLPLLMVGALAEDVLEPQRRSLESPTLLWIHAHSSAALDHLAVVLATVGGAAVIAPLSALIALVLWWRWRQATPFFVVAVLGAALLNGLMKIAFHSPRPELWPRLVQESGASFPSGHSMYSAAFVLAVTLLLWRTPLRWPALVLGVLFSLLVGYSRLVLGVHYPTDVLAGWLTGTAWVLGTYSLLHPFGRSLQRVRA</sequence>
<dbReference type="GO" id="GO:0005886">
    <property type="term" value="C:plasma membrane"/>
    <property type="evidence" value="ECO:0007669"/>
    <property type="project" value="UniProtKB-SubCell"/>
</dbReference>
<keyword evidence="10" id="KW-1185">Reference proteome</keyword>
<dbReference type="Proteomes" id="UP000603865">
    <property type="component" value="Unassembled WGS sequence"/>
</dbReference>
<dbReference type="SUPFAM" id="SSF48317">
    <property type="entry name" value="Acid phosphatase/Vanadium-dependent haloperoxidase"/>
    <property type="match status" value="1"/>
</dbReference>
<keyword evidence="6 7" id="KW-0472">Membrane</keyword>
<evidence type="ECO:0000256" key="2">
    <source>
        <dbReference type="ARBA" id="ARBA00022475"/>
    </source>
</evidence>
<dbReference type="SMART" id="SM00014">
    <property type="entry name" value="acidPPc"/>
    <property type="match status" value="1"/>
</dbReference>
<dbReference type="RefSeq" id="WP_189093183.1">
    <property type="nucleotide sequence ID" value="NZ_BMQL01000058.1"/>
</dbReference>
<evidence type="ECO:0000256" key="5">
    <source>
        <dbReference type="ARBA" id="ARBA00022989"/>
    </source>
</evidence>
<comment type="caution">
    <text evidence="9">The sequence shown here is derived from an EMBL/GenBank/DDBJ whole genome shotgun (WGS) entry which is preliminary data.</text>
</comment>
<dbReference type="PANTHER" id="PTHR14969">
    <property type="entry name" value="SPHINGOSINE-1-PHOSPHATE PHOSPHOHYDROLASE"/>
    <property type="match status" value="1"/>
</dbReference>
<dbReference type="Gene3D" id="1.20.144.10">
    <property type="entry name" value="Phosphatidic acid phosphatase type 2/haloperoxidase"/>
    <property type="match status" value="2"/>
</dbReference>
<evidence type="ECO:0000256" key="6">
    <source>
        <dbReference type="ARBA" id="ARBA00023136"/>
    </source>
</evidence>
<keyword evidence="4" id="KW-0378">Hydrolase</keyword>
<dbReference type="AlphaFoldDB" id="A0A918FF00"/>
<keyword evidence="2" id="KW-1003">Cell membrane</keyword>
<dbReference type="Pfam" id="PF01569">
    <property type="entry name" value="PAP2"/>
    <property type="match status" value="1"/>
</dbReference>
<feature type="transmembrane region" description="Helical" evidence="7">
    <location>
        <begin position="98"/>
        <end position="118"/>
    </location>
</feature>
<dbReference type="GO" id="GO:0016787">
    <property type="term" value="F:hydrolase activity"/>
    <property type="evidence" value="ECO:0007669"/>
    <property type="project" value="UniProtKB-KW"/>
</dbReference>
<feature type="transmembrane region" description="Helical" evidence="7">
    <location>
        <begin position="138"/>
        <end position="157"/>
    </location>
</feature>
<evidence type="ECO:0000313" key="9">
    <source>
        <dbReference type="EMBL" id="GGR33145.1"/>
    </source>
</evidence>
<dbReference type="CDD" id="cd03392">
    <property type="entry name" value="PAP2_like_2"/>
    <property type="match status" value="1"/>
</dbReference>
<dbReference type="PANTHER" id="PTHR14969:SF62">
    <property type="entry name" value="DECAPRENYLPHOSPHORYL-5-PHOSPHORIBOSE PHOSPHATASE RV3807C-RELATED"/>
    <property type="match status" value="1"/>
</dbReference>
<keyword evidence="5 7" id="KW-1133">Transmembrane helix</keyword>